<feature type="domain" description="Fe-containing alcohol dehydrogenase-like C-terminal" evidence="3">
    <location>
        <begin position="188"/>
        <end position="358"/>
    </location>
</feature>
<dbReference type="PROSITE" id="PS00060">
    <property type="entry name" value="ADH_IRON_2"/>
    <property type="match status" value="1"/>
</dbReference>
<proteinExistence type="predicted"/>
<dbReference type="InterPro" id="IPR018211">
    <property type="entry name" value="ADH_Fe_CS"/>
</dbReference>
<dbReference type="PANTHER" id="PTHR43633">
    <property type="entry name" value="ALCOHOL DEHYDROGENASE YQHD"/>
    <property type="match status" value="1"/>
</dbReference>
<evidence type="ECO:0000259" key="2">
    <source>
        <dbReference type="Pfam" id="PF00465"/>
    </source>
</evidence>
<dbReference type="PROSITE" id="PS00913">
    <property type="entry name" value="ADH_IRON_1"/>
    <property type="match status" value="1"/>
</dbReference>
<evidence type="ECO:0000313" key="5">
    <source>
        <dbReference type="Proteomes" id="UP001400965"/>
    </source>
</evidence>
<name>A0ABN1M0Y2_9FIRM</name>
<reference evidence="4 5" key="1">
    <citation type="journal article" date="2019" name="Int. J. Syst. Evol. Microbiol.">
        <title>The Global Catalogue of Microorganisms (GCM) 10K type strain sequencing project: providing services to taxonomists for standard genome sequencing and annotation.</title>
        <authorList>
            <consortium name="The Broad Institute Genomics Platform"/>
            <consortium name="The Broad Institute Genome Sequencing Center for Infectious Disease"/>
            <person name="Wu L."/>
            <person name="Ma J."/>
        </authorList>
    </citation>
    <scope>NUCLEOTIDE SEQUENCE [LARGE SCALE GENOMIC DNA]</scope>
    <source>
        <strain evidence="4 5">JCM 6486</strain>
    </source>
</reference>
<dbReference type="Pfam" id="PF00465">
    <property type="entry name" value="Fe-ADH"/>
    <property type="match status" value="1"/>
</dbReference>
<protein>
    <submittedName>
        <fullName evidence="4">Iron-containing alcohol dehydrogenase</fullName>
    </submittedName>
</protein>
<feature type="domain" description="Alcohol dehydrogenase iron-type/glycerol dehydrogenase GldA" evidence="2">
    <location>
        <begin position="9"/>
        <end position="176"/>
    </location>
</feature>
<gene>
    <name evidence="4" type="ORF">GCM10008917_10040</name>
</gene>
<dbReference type="InterPro" id="IPR044731">
    <property type="entry name" value="BDH-like"/>
</dbReference>
<dbReference type="Gene3D" id="3.40.50.1970">
    <property type="match status" value="1"/>
</dbReference>
<dbReference type="RefSeq" id="WP_346043392.1">
    <property type="nucleotide sequence ID" value="NZ_BAAACP010000005.1"/>
</dbReference>
<organism evidence="4 5">
    <name type="scientific">Paraclostridium tenue</name>
    <dbReference type="NCBI Taxonomy" id="1737"/>
    <lineage>
        <taxon>Bacteria</taxon>
        <taxon>Bacillati</taxon>
        <taxon>Bacillota</taxon>
        <taxon>Clostridia</taxon>
        <taxon>Peptostreptococcales</taxon>
        <taxon>Peptostreptococcaceae</taxon>
        <taxon>Paraclostridium</taxon>
    </lineage>
</organism>
<evidence type="ECO:0000256" key="1">
    <source>
        <dbReference type="ARBA" id="ARBA00023002"/>
    </source>
</evidence>
<dbReference type="Pfam" id="PF25137">
    <property type="entry name" value="ADH_Fe_C"/>
    <property type="match status" value="1"/>
</dbReference>
<keyword evidence="1" id="KW-0560">Oxidoreductase</keyword>
<dbReference type="Gene3D" id="1.20.1090.10">
    <property type="entry name" value="Dehydroquinate synthase-like - alpha domain"/>
    <property type="match status" value="1"/>
</dbReference>
<sequence>MLDFEFYNPTKIVFGKDKIEKLNDLIDKDARVLILYGGGSIKKFGTLDKVKEALKGREIFEFPGIEPNPKYETLMKAVEVVKKENINFLLAVGGGSVMDGTKFVNLAANYEGEDKTDLLKYGFTPVPVSKGLPIGTVVTLPATGSEMNGGSVISYDGGKFSVRSPLSFPKFSILDPTLTYTLPKTQVANGVVDTFIHVLEQYATYPVDARFQDRTAEGILKTLIEIGRKTIDDPTDYDARANLVWCATMGLNGLIAAGVPQDWTTHKIGHELTAIYGIDHAKTLATILPALWEVRRKEKGAKLVQYAERVWDIKEGSDDEKIDLAISKTREFFEILDMPTHLSKYGLTKDDVDTVVDSLERHGMTNLSETGDLGLDISRKVIEKAL</sequence>
<keyword evidence="5" id="KW-1185">Reference proteome</keyword>
<comment type="caution">
    <text evidence="4">The sequence shown here is derived from an EMBL/GenBank/DDBJ whole genome shotgun (WGS) entry which is preliminary data.</text>
</comment>
<accession>A0ABN1M0Y2</accession>
<dbReference type="PANTHER" id="PTHR43633:SF1">
    <property type="entry name" value="ALCOHOL DEHYDROGENASE YQHD"/>
    <property type="match status" value="1"/>
</dbReference>
<dbReference type="CDD" id="cd08187">
    <property type="entry name" value="BDH"/>
    <property type="match status" value="1"/>
</dbReference>
<dbReference type="Proteomes" id="UP001400965">
    <property type="component" value="Unassembled WGS sequence"/>
</dbReference>
<dbReference type="InterPro" id="IPR056798">
    <property type="entry name" value="ADH_Fe_C"/>
</dbReference>
<evidence type="ECO:0000259" key="3">
    <source>
        <dbReference type="Pfam" id="PF25137"/>
    </source>
</evidence>
<dbReference type="EMBL" id="BAAACP010000005">
    <property type="protein sequence ID" value="GAA0862887.1"/>
    <property type="molecule type" value="Genomic_DNA"/>
</dbReference>
<dbReference type="InterPro" id="IPR001670">
    <property type="entry name" value="ADH_Fe/GldA"/>
</dbReference>
<dbReference type="SUPFAM" id="SSF56796">
    <property type="entry name" value="Dehydroquinate synthase-like"/>
    <property type="match status" value="1"/>
</dbReference>
<evidence type="ECO:0000313" key="4">
    <source>
        <dbReference type="EMBL" id="GAA0862887.1"/>
    </source>
</evidence>